<proteinExistence type="predicted"/>
<gene>
    <name evidence="1" type="ORF">NGM29_13600</name>
</gene>
<protein>
    <submittedName>
        <fullName evidence="1">Uncharacterized protein</fullName>
    </submittedName>
</protein>
<dbReference type="EMBL" id="CP100355">
    <property type="protein sequence ID" value="UTF52808.1"/>
    <property type="molecule type" value="Genomic_DNA"/>
</dbReference>
<dbReference type="KEGG" id="sawl:NGM29_13600"/>
<dbReference type="Proteomes" id="UP001056855">
    <property type="component" value="Chromosome"/>
</dbReference>
<sequence length="79" mass="8725">MIYEQRHWTRVQQVARKALCELATGNVETATEAVDAVGDGLGPARRADSTWLVEIVDERLDDQERAELLEAVRSEAGSA</sequence>
<dbReference type="RefSeq" id="WP_254156868.1">
    <property type="nucleotide sequence ID" value="NZ_CP100355.1"/>
</dbReference>
<evidence type="ECO:0000313" key="2">
    <source>
        <dbReference type="Proteomes" id="UP001056855"/>
    </source>
</evidence>
<evidence type="ECO:0000313" key="1">
    <source>
        <dbReference type="EMBL" id="UTF52808.1"/>
    </source>
</evidence>
<accession>A0A9E7N9F4</accession>
<reference evidence="1" key="1">
    <citation type="submission" date="2022-06" db="EMBL/GenBank/DDBJ databases">
        <title>Diverse halophilic archaea isolated from saline environments.</title>
        <authorList>
            <person name="Cui H.-L."/>
        </authorList>
    </citation>
    <scope>NUCLEOTIDE SEQUENCE</scope>
    <source>
        <strain evidence="1">WLHS1</strain>
    </source>
</reference>
<dbReference type="GeneID" id="73291100"/>
<keyword evidence="2" id="KW-1185">Reference proteome</keyword>
<name>A0A9E7N9F4_9EURY</name>
<dbReference type="AlphaFoldDB" id="A0A9E7N9F4"/>
<organism evidence="1 2">
    <name type="scientific">Natronosalvus rutilus</name>
    <dbReference type="NCBI Taxonomy" id="2953753"/>
    <lineage>
        <taxon>Archaea</taxon>
        <taxon>Methanobacteriati</taxon>
        <taxon>Methanobacteriota</taxon>
        <taxon>Stenosarchaea group</taxon>
        <taxon>Halobacteria</taxon>
        <taxon>Halobacteriales</taxon>
        <taxon>Natrialbaceae</taxon>
        <taxon>Natronosalvus</taxon>
    </lineage>
</organism>